<feature type="region of interest" description="Disordered" evidence="1">
    <location>
        <begin position="323"/>
        <end position="353"/>
    </location>
</feature>
<protein>
    <submittedName>
        <fullName evidence="2">Uncharacterized protein</fullName>
    </submittedName>
</protein>
<dbReference type="RefSeq" id="WP_247976231.1">
    <property type="nucleotide sequence ID" value="NZ_CP095848.1"/>
</dbReference>
<name>A0ABY4JCJ1_9BACT</name>
<sequence>MSAATTWPLGQVLTPTGPRFVAHAHAYHGFLVQRRYRRLPVPADPFRTAEAPAPVCYEPYLHPFWHPERVSAAGLSLPALEAWARDHPGQAFTHPTYRGLLLRWDHPAPGDAYRVSAYQLPAAVQEADDDWYVNVKARRPAERPPILFFTPTTDWVSGRTRYRLDHDVPAERSTLREAGLQWVPQGEDGAAPGWYTREWAAAQAAAQAARLEGCVAALRQHPLPAPTLLVYEGPGLVRSRQSFATIEQAWAVYQQVPRAAAECTREGAQLYPRLALAWERGAHAPAQLLADQAQPTGLVLHRGPDPTLPYLIPAFAFQRPGQPAAPAYAPSSDGQWVPVPDPALDPAPGLRAG</sequence>
<gene>
    <name evidence="2" type="ORF">MWH26_04605</name>
</gene>
<keyword evidence="3" id="KW-1185">Reference proteome</keyword>
<reference evidence="2 3" key="1">
    <citation type="submission" date="2022-04" db="EMBL/GenBank/DDBJ databases">
        <title>Hymenobacter sp. isolated from the air.</title>
        <authorList>
            <person name="Won M."/>
            <person name="Lee C.-M."/>
            <person name="Woen H.-Y."/>
            <person name="Kwon S.-W."/>
        </authorList>
    </citation>
    <scope>NUCLEOTIDE SEQUENCE [LARGE SCALE GENOMIC DNA]</scope>
    <source>
        <strain evidence="3">5516 S-25</strain>
    </source>
</reference>
<evidence type="ECO:0000313" key="2">
    <source>
        <dbReference type="EMBL" id="UPL50191.1"/>
    </source>
</evidence>
<accession>A0ABY4JCJ1</accession>
<dbReference type="EMBL" id="CP095848">
    <property type="protein sequence ID" value="UPL50191.1"/>
    <property type="molecule type" value="Genomic_DNA"/>
</dbReference>
<dbReference type="Proteomes" id="UP000829647">
    <property type="component" value="Chromosome"/>
</dbReference>
<evidence type="ECO:0000313" key="3">
    <source>
        <dbReference type="Proteomes" id="UP000829647"/>
    </source>
</evidence>
<evidence type="ECO:0000256" key="1">
    <source>
        <dbReference type="SAM" id="MobiDB-lite"/>
    </source>
</evidence>
<organism evidence="2 3">
    <name type="scientific">Hymenobacter sublimis</name>
    <dbReference type="NCBI Taxonomy" id="2933777"/>
    <lineage>
        <taxon>Bacteria</taxon>
        <taxon>Pseudomonadati</taxon>
        <taxon>Bacteroidota</taxon>
        <taxon>Cytophagia</taxon>
        <taxon>Cytophagales</taxon>
        <taxon>Hymenobacteraceae</taxon>
        <taxon>Hymenobacter</taxon>
    </lineage>
</organism>
<proteinExistence type="predicted"/>